<comment type="subcellular location">
    <subcellularLocation>
        <location evidence="1">Cytoplasm</location>
    </subcellularLocation>
</comment>
<dbReference type="PANTHER" id="PTHR30053">
    <property type="entry name" value="ELONGATION FACTOR P"/>
    <property type="match status" value="1"/>
</dbReference>
<evidence type="ECO:0000259" key="7">
    <source>
        <dbReference type="SMART" id="SM00841"/>
    </source>
</evidence>
<dbReference type="GO" id="GO:0005737">
    <property type="term" value="C:cytoplasm"/>
    <property type="evidence" value="ECO:0000318"/>
    <property type="project" value="GO_Central"/>
</dbReference>
<dbReference type="GO" id="GO:0043043">
    <property type="term" value="P:peptide biosynthetic process"/>
    <property type="evidence" value="ECO:0007669"/>
    <property type="project" value="InterPro"/>
</dbReference>
<dbReference type="SMART" id="SM00841">
    <property type="entry name" value="Elong-fact-P_C"/>
    <property type="match status" value="1"/>
</dbReference>
<dbReference type="AlphaFoldDB" id="D8SDY5"/>
<dbReference type="Pfam" id="PF01132">
    <property type="entry name" value="EFP"/>
    <property type="match status" value="1"/>
</dbReference>
<protein>
    <recommendedName>
        <fullName evidence="11">Elongation factor P</fullName>
    </recommendedName>
</protein>
<dbReference type="InterPro" id="IPR013852">
    <property type="entry name" value="Transl_elong_P/YeiP_CS"/>
</dbReference>
<dbReference type="InterPro" id="IPR001059">
    <property type="entry name" value="Transl_elong_P/YeiP_cen"/>
</dbReference>
<dbReference type="FunCoup" id="D8SDY5">
    <property type="interactions" value="1294"/>
</dbReference>
<dbReference type="KEGG" id="smo:SELMODRAFT_154564"/>
<dbReference type="OMA" id="WSVVEFQ"/>
<dbReference type="InterPro" id="IPR012340">
    <property type="entry name" value="NA-bd_OB-fold"/>
</dbReference>
<dbReference type="InParanoid" id="D8SDY5"/>
<name>D8SDY5_SELML</name>
<dbReference type="OrthoDB" id="7025426at2759"/>
<dbReference type="PROSITE" id="PS01275">
    <property type="entry name" value="EFP"/>
    <property type="match status" value="1"/>
</dbReference>
<dbReference type="SUPFAM" id="SSF50249">
    <property type="entry name" value="Nucleic acid-binding proteins"/>
    <property type="match status" value="2"/>
</dbReference>
<dbReference type="PANTHER" id="PTHR30053:SF12">
    <property type="entry name" value="ELONGATION FACTOR P (EF-P) FAMILY PROTEIN"/>
    <property type="match status" value="1"/>
</dbReference>
<evidence type="ECO:0000313" key="10">
    <source>
        <dbReference type="Proteomes" id="UP000001514"/>
    </source>
</evidence>
<keyword evidence="4" id="KW-0963">Cytoplasm</keyword>
<evidence type="ECO:0000256" key="1">
    <source>
        <dbReference type="ARBA" id="ARBA00004496"/>
    </source>
</evidence>
<dbReference type="InterPro" id="IPR014722">
    <property type="entry name" value="Rib_uL2_dom2"/>
</dbReference>
<keyword evidence="5" id="KW-0251">Elongation factor</keyword>
<dbReference type="FunFam" id="2.40.50.140:FF:000009">
    <property type="entry name" value="Elongation factor P"/>
    <property type="match status" value="1"/>
</dbReference>
<keyword evidence="6" id="KW-0648">Protein biosynthesis</keyword>
<dbReference type="CDD" id="cd04470">
    <property type="entry name" value="S1_EF-P_repeat_1"/>
    <property type="match status" value="1"/>
</dbReference>
<dbReference type="SUPFAM" id="SSF50104">
    <property type="entry name" value="Translation proteins SH3-like domain"/>
    <property type="match status" value="1"/>
</dbReference>
<dbReference type="Pfam" id="PF09285">
    <property type="entry name" value="Elong-fact-P_C"/>
    <property type="match status" value="1"/>
</dbReference>
<dbReference type="InterPro" id="IPR015365">
    <property type="entry name" value="Elong-fact-P_C"/>
</dbReference>
<dbReference type="InterPro" id="IPR013185">
    <property type="entry name" value="Transl_elong_KOW-like"/>
</dbReference>
<dbReference type="Gene3D" id="2.40.50.140">
    <property type="entry name" value="Nucleic acid-binding proteins"/>
    <property type="match status" value="2"/>
</dbReference>
<evidence type="ECO:0000259" key="8">
    <source>
        <dbReference type="SMART" id="SM01185"/>
    </source>
</evidence>
<dbReference type="GO" id="GO:0003746">
    <property type="term" value="F:translation elongation factor activity"/>
    <property type="evidence" value="ECO:0000318"/>
    <property type="project" value="GO_Central"/>
</dbReference>
<organism evidence="10">
    <name type="scientific">Selaginella moellendorffii</name>
    <name type="common">Spikemoss</name>
    <dbReference type="NCBI Taxonomy" id="88036"/>
    <lineage>
        <taxon>Eukaryota</taxon>
        <taxon>Viridiplantae</taxon>
        <taxon>Streptophyta</taxon>
        <taxon>Embryophyta</taxon>
        <taxon>Tracheophyta</taxon>
        <taxon>Lycopodiopsida</taxon>
        <taxon>Selaginellales</taxon>
        <taxon>Selaginellaceae</taxon>
        <taxon>Selaginella</taxon>
    </lineage>
</organism>
<sequence>MDSVVCSARVLVPRSFIPSFRPHCQPHRQRTQQRFRLSIVAVSSNDFKTGTEIEIDNAPWRVIEFLHVKPGKGSAFVRTKLKNCITGNTVERTFRAGEVLEDATVQKNVKQFTYRDGDQYVFMDMVSFEESRLNAKEIGDKANWLREGMDCTVVSWKNRILEVDLPIAMKYKVVQTDPGVKGNRESGGTKPATLDTGAVVNVPLFVDEGEEIIIDTRTGEYMSRAKS</sequence>
<dbReference type="PIRSF" id="PIRSF005901">
    <property type="entry name" value="EF-P"/>
    <property type="match status" value="1"/>
</dbReference>
<dbReference type="FunFam" id="2.30.30.30:FF:000040">
    <property type="entry name" value="Organellar elongation factor P"/>
    <property type="match status" value="1"/>
</dbReference>
<dbReference type="Pfam" id="PF08207">
    <property type="entry name" value="EFP_N"/>
    <property type="match status" value="1"/>
</dbReference>
<dbReference type="SMART" id="SM01185">
    <property type="entry name" value="EFP"/>
    <property type="match status" value="1"/>
</dbReference>
<dbReference type="InterPro" id="IPR020599">
    <property type="entry name" value="Transl_elong_fac_P/YeiP"/>
</dbReference>
<feature type="domain" description="Translation elongation factor P/YeiP central" evidence="8">
    <location>
        <begin position="107"/>
        <end position="161"/>
    </location>
</feature>
<dbReference type="FunFam" id="2.40.50.140:FF:000004">
    <property type="entry name" value="Elongation factor P"/>
    <property type="match status" value="1"/>
</dbReference>
<evidence type="ECO:0000256" key="6">
    <source>
        <dbReference type="ARBA" id="ARBA00022917"/>
    </source>
</evidence>
<proteinExistence type="inferred from homology"/>
<dbReference type="UniPathway" id="UPA00345"/>
<gene>
    <name evidence="9" type="ORF">SELMODRAFT_154564</name>
</gene>
<dbReference type="EMBL" id="GL377614">
    <property type="protein sequence ID" value="EFJ17423.1"/>
    <property type="molecule type" value="Genomic_DNA"/>
</dbReference>
<evidence type="ECO:0000256" key="5">
    <source>
        <dbReference type="ARBA" id="ARBA00022768"/>
    </source>
</evidence>
<dbReference type="NCBIfam" id="NF001810">
    <property type="entry name" value="PRK00529.1"/>
    <property type="match status" value="1"/>
</dbReference>
<dbReference type="HOGENOM" id="CLU_074944_0_1_1"/>
<reference evidence="9 10" key="1">
    <citation type="journal article" date="2011" name="Science">
        <title>The Selaginella genome identifies genetic changes associated with the evolution of vascular plants.</title>
        <authorList>
            <person name="Banks J.A."/>
            <person name="Nishiyama T."/>
            <person name="Hasebe M."/>
            <person name="Bowman J.L."/>
            <person name="Gribskov M."/>
            <person name="dePamphilis C."/>
            <person name="Albert V.A."/>
            <person name="Aono N."/>
            <person name="Aoyama T."/>
            <person name="Ambrose B.A."/>
            <person name="Ashton N.W."/>
            <person name="Axtell M.J."/>
            <person name="Barker E."/>
            <person name="Barker M.S."/>
            <person name="Bennetzen J.L."/>
            <person name="Bonawitz N.D."/>
            <person name="Chapple C."/>
            <person name="Cheng C."/>
            <person name="Correa L.G."/>
            <person name="Dacre M."/>
            <person name="DeBarry J."/>
            <person name="Dreyer I."/>
            <person name="Elias M."/>
            <person name="Engstrom E.M."/>
            <person name="Estelle M."/>
            <person name="Feng L."/>
            <person name="Finet C."/>
            <person name="Floyd S.K."/>
            <person name="Frommer W.B."/>
            <person name="Fujita T."/>
            <person name="Gramzow L."/>
            <person name="Gutensohn M."/>
            <person name="Harholt J."/>
            <person name="Hattori M."/>
            <person name="Heyl A."/>
            <person name="Hirai T."/>
            <person name="Hiwatashi Y."/>
            <person name="Ishikawa M."/>
            <person name="Iwata M."/>
            <person name="Karol K.G."/>
            <person name="Koehler B."/>
            <person name="Kolukisaoglu U."/>
            <person name="Kubo M."/>
            <person name="Kurata T."/>
            <person name="Lalonde S."/>
            <person name="Li K."/>
            <person name="Li Y."/>
            <person name="Litt A."/>
            <person name="Lyons E."/>
            <person name="Manning G."/>
            <person name="Maruyama T."/>
            <person name="Michael T.P."/>
            <person name="Mikami K."/>
            <person name="Miyazaki S."/>
            <person name="Morinaga S."/>
            <person name="Murata T."/>
            <person name="Mueller-Roeber B."/>
            <person name="Nelson D.R."/>
            <person name="Obara M."/>
            <person name="Oguri Y."/>
            <person name="Olmstead R.G."/>
            <person name="Onodera N."/>
            <person name="Petersen B.L."/>
            <person name="Pils B."/>
            <person name="Prigge M."/>
            <person name="Rensing S.A."/>
            <person name="Riano-Pachon D.M."/>
            <person name="Roberts A.W."/>
            <person name="Sato Y."/>
            <person name="Scheller H.V."/>
            <person name="Schulz B."/>
            <person name="Schulz C."/>
            <person name="Shakirov E.V."/>
            <person name="Shibagaki N."/>
            <person name="Shinohara N."/>
            <person name="Shippen D.E."/>
            <person name="Soerensen I."/>
            <person name="Sotooka R."/>
            <person name="Sugimoto N."/>
            <person name="Sugita M."/>
            <person name="Sumikawa N."/>
            <person name="Tanurdzic M."/>
            <person name="Theissen G."/>
            <person name="Ulvskov P."/>
            <person name="Wakazuki S."/>
            <person name="Weng J.K."/>
            <person name="Willats W.W."/>
            <person name="Wipf D."/>
            <person name="Wolf P.G."/>
            <person name="Yang L."/>
            <person name="Zimmer A.D."/>
            <person name="Zhu Q."/>
            <person name="Mitros T."/>
            <person name="Hellsten U."/>
            <person name="Loque D."/>
            <person name="Otillar R."/>
            <person name="Salamov A."/>
            <person name="Schmutz J."/>
            <person name="Shapiro H."/>
            <person name="Lindquist E."/>
            <person name="Lucas S."/>
            <person name="Rokhsar D."/>
            <person name="Grigoriev I.V."/>
        </authorList>
    </citation>
    <scope>NUCLEOTIDE SEQUENCE [LARGE SCALE GENOMIC DNA]</scope>
</reference>
<dbReference type="Gene3D" id="2.30.30.30">
    <property type="match status" value="1"/>
</dbReference>
<dbReference type="STRING" id="88036.D8SDY5"/>
<evidence type="ECO:0000313" key="9">
    <source>
        <dbReference type="EMBL" id="EFJ17423.1"/>
    </source>
</evidence>
<dbReference type="InterPro" id="IPR008991">
    <property type="entry name" value="Translation_prot_SH3-like_sf"/>
</dbReference>
<dbReference type="Proteomes" id="UP000001514">
    <property type="component" value="Unassembled WGS sequence"/>
</dbReference>
<dbReference type="NCBIfam" id="TIGR00038">
    <property type="entry name" value="efp"/>
    <property type="match status" value="1"/>
</dbReference>
<dbReference type="eggNOG" id="ENOG502QSVF">
    <property type="taxonomic scope" value="Eukaryota"/>
</dbReference>
<dbReference type="CDD" id="cd05794">
    <property type="entry name" value="S1_EF-P_repeat_2"/>
    <property type="match status" value="1"/>
</dbReference>
<dbReference type="HAMAP" id="MF_00141">
    <property type="entry name" value="EF_P"/>
    <property type="match status" value="1"/>
</dbReference>
<dbReference type="Gramene" id="EFJ17423">
    <property type="protein sequence ID" value="EFJ17423"/>
    <property type="gene ID" value="SELMODRAFT_154564"/>
</dbReference>
<evidence type="ECO:0000256" key="3">
    <source>
        <dbReference type="ARBA" id="ARBA00009479"/>
    </source>
</evidence>
<comment type="pathway">
    <text evidence="2">Protein biosynthesis; polypeptide chain elongation.</text>
</comment>
<accession>D8SDY5</accession>
<evidence type="ECO:0008006" key="11">
    <source>
        <dbReference type="Google" id="ProtNLM"/>
    </source>
</evidence>
<evidence type="ECO:0000256" key="4">
    <source>
        <dbReference type="ARBA" id="ARBA00022490"/>
    </source>
</evidence>
<comment type="similarity">
    <text evidence="3">Belongs to the elongation factor P family.</text>
</comment>
<evidence type="ECO:0000256" key="2">
    <source>
        <dbReference type="ARBA" id="ARBA00004815"/>
    </source>
</evidence>
<keyword evidence="10" id="KW-1185">Reference proteome</keyword>
<feature type="domain" description="Elongation factor P C-terminal" evidence="7">
    <location>
        <begin position="169"/>
        <end position="224"/>
    </location>
</feature>
<dbReference type="GO" id="GO:0005829">
    <property type="term" value="C:cytosol"/>
    <property type="evidence" value="ECO:0007669"/>
    <property type="project" value="UniProtKB-ARBA"/>
</dbReference>
<dbReference type="InterPro" id="IPR011768">
    <property type="entry name" value="Transl_elongation_fac_P"/>
</dbReference>